<dbReference type="EMBL" id="CP015581">
    <property type="protein sequence ID" value="ARU97939.1"/>
    <property type="molecule type" value="Genomic_DNA"/>
</dbReference>
<protein>
    <recommendedName>
        <fullName evidence="1">Calcineurin-like phosphoesterase domain-containing protein</fullName>
    </recommendedName>
</protein>
<dbReference type="PANTHER" id="PTHR16509:SF8">
    <property type="entry name" value="MANGANESE-DEPENDENT ADP-RIBOSE_CDP-ALCOHOL DIPHOSPHATASE"/>
    <property type="match status" value="1"/>
</dbReference>
<accession>A0A1Y0LJX3</accession>
<dbReference type="GO" id="GO:0047734">
    <property type="term" value="F:CDP-glycerol diphosphatase activity"/>
    <property type="evidence" value="ECO:0007669"/>
    <property type="project" value="TreeGrafter"/>
</dbReference>
<dbReference type="SUPFAM" id="SSF56300">
    <property type="entry name" value="Metallo-dependent phosphatases"/>
    <property type="match status" value="1"/>
</dbReference>
<gene>
    <name evidence="2" type="ORF">A7K98_09015</name>
    <name evidence="3" type="ORF">A7K99_09015</name>
</gene>
<evidence type="ECO:0000313" key="2">
    <source>
        <dbReference type="EMBL" id="ARU93901.1"/>
    </source>
</evidence>
<dbReference type="InterPro" id="IPR004843">
    <property type="entry name" value="Calcineurin-like_PHP"/>
</dbReference>
<dbReference type="Proteomes" id="UP000195814">
    <property type="component" value="Chromosome"/>
</dbReference>
<dbReference type="AlphaFoldDB" id="A0A1Y0LJX3"/>
<proteinExistence type="predicted"/>
<evidence type="ECO:0000313" key="3">
    <source>
        <dbReference type="EMBL" id="ARU97939.1"/>
    </source>
</evidence>
<name>A0A1Y0LJX3_TATCI</name>
<dbReference type="KEGG" id="tci:A7K98_09015"/>
<dbReference type="InterPro" id="IPR029052">
    <property type="entry name" value="Metallo-depent_PP-like"/>
</dbReference>
<dbReference type="Gene3D" id="3.60.21.10">
    <property type="match status" value="1"/>
</dbReference>
<reference evidence="4 5" key="1">
    <citation type="submission" date="2016-05" db="EMBL/GenBank/DDBJ databases">
        <title>Complete genome sequence of two 2,5-diketo-D-glunonic acid producing strain Tatumella citrea.</title>
        <authorList>
            <person name="Duan C."/>
            <person name="Yang J."/>
            <person name="Yang S."/>
        </authorList>
    </citation>
    <scope>NUCLEOTIDE SEQUENCE [LARGE SCALE GENOMIC DNA]</scope>
    <source>
        <strain evidence="3 4">ATCC 39140</strain>
        <strain evidence="2 5">DSM 13699</strain>
    </source>
</reference>
<keyword evidence="4" id="KW-1185">Reference proteome</keyword>
<dbReference type="RefSeq" id="WP_087488263.1">
    <property type="nucleotide sequence ID" value="NZ_CP015579.1"/>
</dbReference>
<evidence type="ECO:0000259" key="1">
    <source>
        <dbReference type="Pfam" id="PF00149"/>
    </source>
</evidence>
<dbReference type="GO" id="GO:0047631">
    <property type="term" value="F:ADP-ribose diphosphatase activity"/>
    <property type="evidence" value="ECO:0007669"/>
    <property type="project" value="TreeGrafter"/>
</dbReference>
<dbReference type="Pfam" id="PF00149">
    <property type="entry name" value="Metallophos"/>
    <property type="match status" value="1"/>
</dbReference>
<evidence type="ECO:0000313" key="4">
    <source>
        <dbReference type="Proteomes" id="UP000195729"/>
    </source>
</evidence>
<dbReference type="PANTHER" id="PTHR16509">
    <property type="match status" value="1"/>
</dbReference>
<dbReference type="EMBL" id="CP015579">
    <property type="protein sequence ID" value="ARU93901.1"/>
    <property type="molecule type" value="Genomic_DNA"/>
</dbReference>
<dbReference type="GO" id="GO:0030145">
    <property type="term" value="F:manganese ion binding"/>
    <property type="evidence" value="ECO:0007669"/>
    <property type="project" value="TreeGrafter"/>
</dbReference>
<dbReference type="GO" id="GO:0008663">
    <property type="term" value="F:2',3'-cyclic-nucleotide 2'-phosphodiesterase activity"/>
    <property type="evidence" value="ECO:0007669"/>
    <property type="project" value="TreeGrafter"/>
</dbReference>
<evidence type="ECO:0000313" key="5">
    <source>
        <dbReference type="Proteomes" id="UP000195814"/>
    </source>
</evidence>
<dbReference type="Proteomes" id="UP000195729">
    <property type="component" value="Chromosome"/>
</dbReference>
<organism evidence="2 5">
    <name type="scientific">Tatumella citrea</name>
    <name type="common">Pantoea citrea</name>
    <dbReference type="NCBI Taxonomy" id="53336"/>
    <lineage>
        <taxon>Bacteria</taxon>
        <taxon>Pseudomonadati</taxon>
        <taxon>Pseudomonadota</taxon>
        <taxon>Gammaproteobacteria</taxon>
        <taxon>Enterobacterales</taxon>
        <taxon>Erwiniaceae</taxon>
        <taxon>Tatumella</taxon>
    </lineage>
</organism>
<feature type="domain" description="Calcineurin-like phosphoesterase" evidence="1">
    <location>
        <begin position="32"/>
        <end position="252"/>
    </location>
</feature>
<dbReference type="OrthoDB" id="9791866at2"/>
<sequence length="304" mass="34563">MCELSAAQWQVLAEIAPVYQLPEIGEKQSQRLRVALLADPQFADISPDYGKGLYYPSALKKLPTLFSQLNAMDLDLVVTLGDIIDREWQDYQQILPLYDQLKHPHLFITGNHDAAVISRQLEQHSPVLPLPKHYFALQTPNYRLLALDGNDISFYATSAQPEDRRQAEQFYAALSIAREPQAQTWNGGIGQQQYLWLEQQLKEAHREQQQVIVMGHFPLAPAGIHRLWNGEQIAELLTRHQVVASFHGHDHRGSLETRHKTRFVTLRGLLDGASCVPFMVADFSEQGMTLTEHQILITPDSEEN</sequence>